<gene>
    <name evidence="2" type="ORF">HF086_011401</name>
</gene>
<feature type="compositionally biased region" description="Acidic residues" evidence="1">
    <location>
        <begin position="104"/>
        <end position="134"/>
    </location>
</feature>
<evidence type="ECO:0000256" key="1">
    <source>
        <dbReference type="SAM" id="MobiDB-lite"/>
    </source>
</evidence>
<organism evidence="2 3">
    <name type="scientific">Spodoptera exigua</name>
    <name type="common">Beet armyworm</name>
    <name type="synonym">Noctua fulgens</name>
    <dbReference type="NCBI Taxonomy" id="7107"/>
    <lineage>
        <taxon>Eukaryota</taxon>
        <taxon>Metazoa</taxon>
        <taxon>Ecdysozoa</taxon>
        <taxon>Arthropoda</taxon>
        <taxon>Hexapoda</taxon>
        <taxon>Insecta</taxon>
        <taxon>Pterygota</taxon>
        <taxon>Neoptera</taxon>
        <taxon>Endopterygota</taxon>
        <taxon>Lepidoptera</taxon>
        <taxon>Glossata</taxon>
        <taxon>Ditrysia</taxon>
        <taxon>Noctuoidea</taxon>
        <taxon>Noctuidae</taxon>
        <taxon>Amphipyrinae</taxon>
        <taxon>Spodoptera</taxon>
    </lineage>
</organism>
<dbReference type="AlphaFoldDB" id="A0A922N019"/>
<evidence type="ECO:0000313" key="3">
    <source>
        <dbReference type="Proteomes" id="UP000814243"/>
    </source>
</evidence>
<dbReference type="EMBL" id="JACEFF010000005">
    <property type="protein sequence ID" value="KAH9645939.1"/>
    <property type="molecule type" value="Genomic_DNA"/>
</dbReference>
<accession>A0A922N019</accession>
<comment type="caution">
    <text evidence="2">The sequence shown here is derived from an EMBL/GenBank/DDBJ whole genome shotgun (WGS) entry which is preliminary data.</text>
</comment>
<reference evidence="2" key="1">
    <citation type="journal article" date="2021" name="G3 (Bethesda)">
        <title>Genome and transcriptome analysis of the beet armyworm Spodoptera exigua reveals targets for pest control. .</title>
        <authorList>
            <person name="Simon S."/>
            <person name="Breeschoten T."/>
            <person name="Jansen H.J."/>
            <person name="Dirks R.P."/>
            <person name="Schranz M.E."/>
            <person name="Ros V.I.D."/>
        </authorList>
    </citation>
    <scope>NUCLEOTIDE SEQUENCE</scope>
    <source>
        <strain evidence="2">TB_SE_WUR_2020</strain>
    </source>
</reference>
<evidence type="ECO:0000313" key="2">
    <source>
        <dbReference type="EMBL" id="KAH9645939.1"/>
    </source>
</evidence>
<feature type="region of interest" description="Disordered" evidence="1">
    <location>
        <begin position="102"/>
        <end position="143"/>
    </location>
</feature>
<protein>
    <submittedName>
        <fullName evidence="2">Uncharacterized protein</fullName>
    </submittedName>
</protein>
<name>A0A922N019_SPOEX</name>
<dbReference type="Proteomes" id="UP000814243">
    <property type="component" value="Unassembled WGS sequence"/>
</dbReference>
<proteinExistence type="predicted"/>
<sequence>MPVSVHKILFYGKDIITACVLPIGQMSEEAQEARNKHNRRFREHFTRKSSRINKNRDLLNRLLISSDPYIASLRAVSKTKRGKIKPEVNELLEIRIPIEREIPLDETDRDSDGSESESEDSDESIEESDEDSEESLLVSPTSS</sequence>